<protein>
    <submittedName>
        <fullName evidence="6">ATP-binding cassette domain-containing protein</fullName>
    </submittedName>
</protein>
<keyword evidence="3" id="KW-0547">Nucleotide-binding</keyword>
<dbReference type="Pfam" id="PF00005">
    <property type="entry name" value="ABC_tran"/>
    <property type="match status" value="1"/>
</dbReference>
<keyword evidence="7" id="KW-1185">Reference proteome</keyword>
<proteinExistence type="inferred from homology"/>
<dbReference type="Gene3D" id="3.40.50.300">
    <property type="entry name" value="P-loop containing nucleotide triphosphate hydrolases"/>
    <property type="match status" value="1"/>
</dbReference>
<dbReference type="RefSeq" id="WP_343956246.1">
    <property type="nucleotide sequence ID" value="NZ_BAAAMN010000013.1"/>
</dbReference>
<evidence type="ECO:0000256" key="2">
    <source>
        <dbReference type="ARBA" id="ARBA00022448"/>
    </source>
</evidence>
<dbReference type="PANTHER" id="PTHR43117">
    <property type="entry name" value="OSMOPROTECTANT IMPORT ATP-BINDING PROTEIN OSMV"/>
    <property type="match status" value="1"/>
</dbReference>
<organism evidence="6 7">
    <name type="scientific">Yaniella flava</name>
    <dbReference type="NCBI Taxonomy" id="287930"/>
    <lineage>
        <taxon>Bacteria</taxon>
        <taxon>Bacillati</taxon>
        <taxon>Actinomycetota</taxon>
        <taxon>Actinomycetes</taxon>
        <taxon>Micrococcales</taxon>
        <taxon>Micrococcaceae</taxon>
        <taxon>Yaniella</taxon>
    </lineage>
</organism>
<accession>A0ABP5FMR4</accession>
<evidence type="ECO:0000313" key="6">
    <source>
        <dbReference type="EMBL" id="GAA2030015.1"/>
    </source>
</evidence>
<gene>
    <name evidence="6" type="ORF">GCM10009720_07420</name>
</gene>
<dbReference type="GO" id="GO:0005524">
    <property type="term" value="F:ATP binding"/>
    <property type="evidence" value="ECO:0007669"/>
    <property type="project" value="UniProtKB-KW"/>
</dbReference>
<reference evidence="7" key="1">
    <citation type="journal article" date="2019" name="Int. J. Syst. Evol. Microbiol.">
        <title>The Global Catalogue of Microorganisms (GCM) 10K type strain sequencing project: providing services to taxonomists for standard genome sequencing and annotation.</title>
        <authorList>
            <consortium name="The Broad Institute Genomics Platform"/>
            <consortium name="The Broad Institute Genome Sequencing Center for Infectious Disease"/>
            <person name="Wu L."/>
            <person name="Ma J."/>
        </authorList>
    </citation>
    <scope>NUCLEOTIDE SEQUENCE [LARGE SCALE GENOMIC DNA]</scope>
    <source>
        <strain evidence="7">JCM 13595</strain>
    </source>
</reference>
<evidence type="ECO:0000259" key="5">
    <source>
        <dbReference type="PROSITE" id="PS50893"/>
    </source>
</evidence>
<dbReference type="InterPro" id="IPR027417">
    <property type="entry name" value="P-loop_NTPase"/>
</dbReference>
<dbReference type="InterPro" id="IPR017871">
    <property type="entry name" value="ABC_transporter-like_CS"/>
</dbReference>
<name>A0ABP5FMR4_9MICC</name>
<evidence type="ECO:0000313" key="7">
    <source>
        <dbReference type="Proteomes" id="UP001501461"/>
    </source>
</evidence>
<dbReference type="PROSITE" id="PS00211">
    <property type="entry name" value="ABC_TRANSPORTER_1"/>
    <property type="match status" value="1"/>
</dbReference>
<dbReference type="PROSITE" id="PS50893">
    <property type="entry name" value="ABC_TRANSPORTER_2"/>
    <property type="match status" value="1"/>
</dbReference>
<evidence type="ECO:0000256" key="3">
    <source>
        <dbReference type="ARBA" id="ARBA00022741"/>
    </source>
</evidence>
<dbReference type="SUPFAM" id="SSF52540">
    <property type="entry name" value="P-loop containing nucleoside triphosphate hydrolases"/>
    <property type="match status" value="1"/>
</dbReference>
<keyword evidence="4 6" id="KW-0067">ATP-binding</keyword>
<evidence type="ECO:0000256" key="1">
    <source>
        <dbReference type="ARBA" id="ARBA00005417"/>
    </source>
</evidence>
<feature type="domain" description="ABC transporter" evidence="5">
    <location>
        <begin position="2"/>
        <end position="243"/>
    </location>
</feature>
<comment type="similarity">
    <text evidence="1">Belongs to the ABC transporter superfamily.</text>
</comment>
<sequence>MISFESVTKTYPGPRRAAHEVVAVQDTSFTVDTGTITVLAGSSGCGKTTLLRMVNRMVTPTSGTIRIDGDDIAELDPVKLRRSIGYVMQHAGLLPHKTVAENIAVVPRLNGATKATARDAVGRMLELVELPSDMGGRYPAELSGGQAQRVGVARALADEPNILLMDEPFGAVDPLVRAGLQQQLLDIQPELGTTLLFVTHDMNEALRLGHEIILLAEHGRIVQQDSPGQLVAEPANAFVEDFLGLNGMDQNLRTRITEDGRTLVVDSLGRPAGFLEQT</sequence>
<dbReference type="Proteomes" id="UP001501461">
    <property type="component" value="Unassembled WGS sequence"/>
</dbReference>
<dbReference type="InterPro" id="IPR003439">
    <property type="entry name" value="ABC_transporter-like_ATP-bd"/>
</dbReference>
<keyword evidence="2" id="KW-0813">Transport</keyword>
<evidence type="ECO:0000256" key="4">
    <source>
        <dbReference type="ARBA" id="ARBA00022840"/>
    </source>
</evidence>
<dbReference type="EMBL" id="BAAAMN010000013">
    <property type="protein sequence ID" value="GAA2030015.1"/>
    <property type="molecule type" value="Genomic_DNA"/>
</dbReference>
<dbReference type="InterPro" id="IPR003593">
    <property type="entry name" value="AAA+_ATPase"/>
</dbReference>
<comment type="caution">
    <text evidence="6">The sequence shown here is derived from an EMBL/GenBank/DDBJ whole genome shotgun (WGS) entry which is preliminary data.</text>
</comment>
<dbReference type="SMART" id="SM00382">
    <property type="entry name" value="AAA"/>
    <property type="match status" value="1"/>
</dbReference>
<dbReference type="PANTHER" id="PTHR43117:SF4">
    <property type="entry name" value="OSMOPROTECTANT IMPORT ATP-BINDING PROTEIN OSMV"/>
    <property type="match status" value="1"/>
</dbReference>